<keyword evidence="1" id="KW-1133">Transmembrane helix</keyword>
<name>A0A193QMU3_SODGM</name>
<gene>
    <name evidence="2" type="ORF">SGGMMB4_05157</name>
</gene>
<keyword evidence="1" id="KW-0472">Membrane</keyword>
<evidence type="ECO:0000313" key="2">
    <source>
        <dbReference type="EMBL" id="CRL46477.1"/>
    </source>
</evidence>
<evidence type="ECO:0000256" key="1">
    <source>
        <dbReference type="SAM" id="Phobius"/>
    </source>
</evidence>
<dbReference type="AlphaFoldDB" id="A0A193QMU3"/>
<feature type="transmembrane region" description="Helical" evidence="1">
    <location>
        <begin position="12"/>
        <end position="33"/>
    </location>
</feature>
<evidence type="ECO:0000313" key="3">
    <source>
        <dbReference type="Proteomes" id="UP000245838"/>
    </source>
</evidence>
<sequence>MSQAEILWHRGVVVMLLVVLLLPLAVTLIYALSSTWGPRFYRRVLRLTGFWICGATRDF</sequence>
<dbReference type="EMBL" id="LN854557">
    <property type="protein sequence ID" value="CRL46477.1"/>
    <property type="molecule type" value="Genomic_DNA"/>
</dbReference>
<proteinExistence type="predicted"/>
<keyword evidence="1" id="KW-0812">Transmembrane</keyword>
<dbReference type="Proteomes" id="UP000245838">
    <property type="component" value="Chromosome sggmmb4_Chromosome"/>
</dbReference>
<protein>
    <submittedName>
        <fullName evidence="2">Uncharacterized protein</fullName>
    </submittedName>
</protein>
<organism evidence="2 3">
    <name type="scientific">Sodalis glossinidius (strain morsitans)</name>
    <dbReference type="NCBI Taxonomy" id="343509"/>
    <lineage>
        <taxon>Bacteria</taxon>
        <taxon>Pseudomonadati</taxon>
        <taxon>Pseudomonadota</taxon>
        <taxon>Gammaproteobacteria</taxon>
        <taxon>Enterobacterales</taxon>
        <taxon>Bruguierivoracaceae</taxon>
        <taxon>Sodalis</taxon>
    </lineage>
</organism>
<reference evidence="2 3" key="1">
    <citation type="submission" date="2015-05" db="EMBL/GenBank/DDBJ databases">
        <authorList>
            <person name="Goodhead I."/>
        </authorList>
    </citation>
    <scope>NUCLEOTIDE SEQUENCE [LARGE SCALE GENOMIC DNA]</scope>
    <source>
        <strain evidence="3">morsitans</strain>
    </source>
</reference>
<accession>A0A193QMU3</accession>